<accession>A0A5B7GIL4</accession>
<dbReference type="EMBL" id="VSRR010014658">
    <property type="protein sequence ID" value="MPC57283.1"/>
    <property type="molecule type" value="Genomic_DNA"/>
</dbReference>
<evidence type="ECO:0008006" key="3">
    <source>
        <dbReference type="Google" id="ProtNLM"/>
    </source>
</evidence>
<organism evidence="1 2">
    <name type="scientific">Portunus trituberculatus</name>
    <name type="common">Swimming crab</name>
    <name type="synonym">Neptunus trituberculatus</name>
    <dbReference type="NCBI Taxonomy" id="210409"/>
    <lineage>
        <taxon>Eukaryota</taxon>
        <taxon>Metazoa</taxon>
        <taxon>Ecdysozoa</taxon>
        <taxon>Arthropoda</taxon>
        <taxon>Crustacea</taxon>
        <taxon>Multicrustacea</taxon>
        <taxon>Malacostraca</taxon>
        <taxon>Eumalacostraca</taxon>
        <taxon>Eucarida</taxon>
        <taxon>Decapoda</taxon>
        <taxon>Pleocyemata</taxon>
        <taxon>Brachyura</taxon>
        <taxon>Eubrachyura</taxon>
        <taxon>Portunoidea</taxon>
        <taxon>Portunidae</taxon>
        <taxon>Portuninae</taxon>
        <taxon>Portunus</taxon>
    </lineage>
</organism>
<reference evidence="1 2" key="1">
    <citation type="submission" date="2019-05" db="EMBL/GenBank/DDBJ databases">
        <title>Another draft genome of Portunus trituberculatus and its Hox gene families provides insights of decapod evolution.</title>
        <authorList>
            <person name="Jeong J.-H."/>
            <person name="Song I."/>
            <person name="Kim S."/>
            <person name="Choi T."/>
            <person name="Kim D."/>
            <person name="Ryu S."/>
            <person name="Kim W."/>
        </authorList>
    </citation>
    <scope>NUCLEOTIDE SEQUENCE [LARGE SCALE GENOMIC DNA]</scope>
    <source>
        <tissue evidence="1">Muscle</tissue>
    </source>
</reference>
<dbReference type="InterPro" id="IPR012337">
    <property type="entry name" value="RNaseH-like_sf"/>
</dbReference>
<keyword evidence="2" id="KW-1185">Reference proteome</keyword>
<gene>
    <name evidence="1" type="ORF">E2C01_051260</name>
</gene>
<evidence type="ECO:0000313" key="2">
    <source>
        <dbReference type="Proteomes" id="UP000324222"/>
    </source>
</evidence>
<protein>
    <recommendedName>
        <fullName evidence="3">RNase H type-1 domain-containing protein</fullName>
    </recommendedName>
</protein>
<name>A0A5B7GIL4_PORTR</name>
<dbReference type="Proteomes" id="UP000324222">
    <property type="component" value="Unassembled WGS sequence"/>
</dbReference>
<proteinExistence type="predicted"/>
<evidence type="ECO:0000313" key="1">
    <source>
        <dbReference type="EMBL" id="MPC57283.1"/>
    </source>
</evidence>
<dbReference type="AlphaFoldDB" id="A0A5B7GIL4"/>
<dbReference type="SUPFAM" id="SSF53098">
    <property type="entry name" value="Ribonuclease H-like"/>
    <property type="match status" value="1"/>
</dbReference>
<comment type="caution">
    <text evidence="1">The sequence shown here is derived from an EMBL/GenBank/DDBJ whole genome shotgun (WGS) entry which is preliminary data.</text>
</comment>
<sequence length="122" mass="13320">MVAEAKMVADLFVEQFVSISEKDPAAPGRQGLEAKGVNFASSGVTIFAQQKGYRVGFCRILGHVGVNGNKGADTLAQEAAARPVVFSPVSFTDMYQLFVRPLLLFGRRGWMLVVHLKNGRDY</sequence>